<dbReference type="InterPro" id="IPR029001">
    <property type="entry name" value="ITPase-like_fam"/>
</dbReference>
<comment type="caution">
    <text evidence="12">The sequence shown here is derived from an EMBL/GenBank/DDBJ whole genome shotgun (WGS) entry which is preliminary data.</text>
</comment>
<dbReference type="NCBIfam" id="TIGR00042">
    <property type="entry name" value="RdgB/HAM1 family non-canonical purine NTP pyrophosphatase"/>
    <property type="match status" value="1"/>
</dbReference>
<dbReference type="GO" id="GO:0046872">
    <property type="term" value="F:metal ion binding"/>
    <property type="evidence" value="ECO:0007669"/>
    <property type="project" value="UniProtKB-KW"/>
</dbReference>
<dbReference type="GO" id="GO:0017111">
    <property type="term" value="F:ribonucleoside triphosphate phosphatase activity"/>
    <property type="evidence" value="ECO:0007669"/>
    <property type="project" value="InterPro"/>
</dbReference>
<dbReference type="InterPro" id="IPR020922">
    <property type="entry name" value="dITP/XTP_pyrophosphatase"/>
</dbReference>
<name>A0A9W5VVW1_9ACTO</name>
<accession>A0A9W5VVW1</accession>
<dbReference type="GO" id="GO:0009146">
    <property type="term" value="P:purine nucleoside triphosphate catabolic process"/>
    <property type="evidence" value="ECO:0007669"/>
    <property type="project" value="UniProtKB-UniRule"/>
</dbReference>
<dbReference type="GO" id="GO:0005829">
    <property type="term" value="C:cytosol"/>
    <property type="evidence" value="ECO:0007669"/>
    <property type="project" value="TreeGrafter"/>
</dbReference>
<evidence type="ECO:0000256" key="3">
    <source>
        <dbReference type="ARBA" id="ARBA00022723"/>
    </source>
</evidence>
<evidence type="ECO:0000256" key="2">
    <source>
        <dbReference type="ARBA" id="ARBA00011738"/>
    </source>
</evidence>
<comment type="cofactor">
    <cofactor evidence="10">
        <name>Mg(2+)</name>
        <dbReference type="ChEBI" id="CHEBI:18420"/>
    </cofactor>
    <text evidence="10">Binds 1 Mg(2+) ion per subunit.</text>
</comment>
<keyword evidence="7 10" id="KW-0546">Nucleotide metabolism</keyword>
<evidence type="ECO:0000256" key="8">
    <source>
        <dbReference type="ARBA" id="ARBA00051875"/>
    </source>
</evidence>
<dbReference type="FunFam" id="3.90.950.10:FF:000001">
    <property type="entry name" value="dITP/XTP pyrophosphatase"/>
    <property type="match status" value="1"/>
</dbReference>
<dbReference type="Proteomes" id="UP000014387">
    <property type="component" value="Unassembled WGS sequence"/>
</dbReference>
<comment type="catalytic activity">
    <reaction evidence="10">
        <text>ITP + H2O = IMP + diphosphate + H(+)</text>
        <dbReference type="Rhea" id="RHEA:29399"/>
        <dbReference type="ChEBI" id="CHEBI:15377"/>
        <dbReference type="ChEBI" id="CHEBI:15378"/>
        <dbReference type="ChEBI" id="CHEBI:33019"/>
        <dbReference type="ChEBI" id="CHEBI:58053"/>
        <dbReference type="ChEBI" id="CHEBI:61402"/>
        <dbReference type="EC" id="3.6.1.66"/>
    </reaction>
</comment>
<evidence type="ECO:0000256" key="6">
    <source>
        <dbReference type="ARBA" id="ARBA00022842"/>
    </source>
</evidence>
<comment type="subunit">
    <text evidence="2 10">Homodimer.</text>
</comment>
<dbReference type="EMBL" id="AGWN01000002">
    <property type="protein sequence ID" value="EPD29581.1"/>
    <property type="molecule type" value="Genomic_DNA"/>
</dbReference>
<keyword evidence="6 10" id="KW-0460">Magnesium</keyword>
<evidence type="ECO:0000256" key="5">
    <source>
        <dbReference type="ARBA" id="ARBA00022801"/>
    </source>
</evidence>
<dbReference type="HAMAP" id="MF_01405">
    <property type="entry name" value="Non_canon_purine_NTPase"/>
    <property type="match status" value="1"/>
</dbReference>
<protein>
    <recommendedName>
        <fullName evidence="10">dITP/XTP pyrophosphatase</fullName>
        <ecNumber evidence="10">3.6.1.66</ecNumber>
    </recommendedName>
    <alternativeName>
        <fullName evidence="10">Non-canonical purine NTP pyrophosphatase</fullName>
    </alternativeName>
    <alternativeName>
        <fullName evidence="10">Non-standard purine NTP pyrophosphatase</fullName>
    </alternativeName>
    <alternativeName>
        <fullName evidence="10">Nucleoside-triphosphate diphosphatase</fullName>
    </alternativeName>
    <alternativeName>
        <fullName evidence="10">Nucleoside-triphosphate pyrophosphatase</fullName>
        <shortName evidence="10">NTPase</shortName>
    </alternativeName>
</protein>
<dbReference type="SUPFAM" id="SSF52972">
    <property type="entry name" value="ITPase-like"/>
    <property type="match status" value="1"/>
</dbReference>
<feature type="binding site" evidence="10">
    <location>
        <position position="76"/>
    </location>
    <ligand>
        <name>Mg(2+)</name>
        <dbReference type="ChEBI" id="CHEBI:18420"/>
    </ligand>
</feature>
<evidence type="ECO:0000256" key="10">
    <source>
        <dbReference type="HAMAP-Rule" id="MF_01405"/>
    </source>
</evidence>
<feature type="binding site" evidence="10">
    <location>
        <position position="77"/>
    </location>
    <ligand>
        <name>substrate</name>
    </ligand>
</feature>
<evidence type="ECO:0000313" key="12">
    <source>
        <dbReference type="EMBL" id="EPD29581.1"/>
    </source>
</evidence>
<dbReference type="AlphaFoldDB" id="A0A9W5VVW1"/>
<comment type="caution">
    <text evidence="10">Lacks conserved residue(s) required for the propagation of feature annotation.</text>
</comment>
<evidence type="ECO:0000313" key="13">
    <source>
        <dbReference type="Proteomes" id="UP000014387"/>
    </source>
</evidence>
<dbReference type="PANTHER" id="PTHR11067">
    <property type="entry name" value="INOSINE TRIPHOSPHATE PYROPHOSPHATASE/HAM1 PROTEIN"/>
    <property type="match status" value="1"/>
</dbReference>
<feature type="binding site" evidence="10">
    <location>
        <position position="182"/>
    </location>
    <ligand>
        <name>substrate</name>
    </ligand>
</feature>
<sequence>MPDFKLVLATGNRHKVDELLAILAPLMPALTKDQIATTSDFDVSEPVEDATSFEGNALIKARALARVTGLPTVADDSGLSVDIMGGAPGIFSARWAGHHGDDEGNLNLLLGQLHDVPAQHRGAQFVCAAALVTPTGSETVEVGVMRGTLLDEPRGYNGFGYDPIFVPEGMSQTNAQLAPEQKNTISHRAKAFTALAPRIVEALKG</sequence>
<keyword evidence="4 10" id="KW-0547">Nucleotide-binding</keyword>
<keyword evidence="13" id="KW-1185">Reference proteome</keyword>
<feature type="binding site" evidence="10">
    <location>
        <begin position="187"/>
        <end position="188"/>
    </location>
    <ligand>
        <name>substrate</name>
    </ligand>
</feature>
<organism evidence="12 13">
    <name type="scientific">Gleimia europaea ACS-120-V-Col10b</name>
    <dbReference type="NCBI Taxonomy" id="883069"/>
    <lineage>
        <taxon>Bacteria</taxon>
        <taxon>Bacillati</taxon>
        <taxon>Actinomycetota</taxon>
        <taxon>Actinomycetes</taxon>
        <taxon>Actinomycetales</taxon>
        <taxon>Actinomycetaceae</taxon>
        <taxon>Gleimia</taxon>
    </lineage>
</organism>
<keyword evidence="3 10" id="KW-0479">Metal-binding</keyword>
<evidence type="ECO:0000256" key="4">
    <source>
        <dbReference type="ARBA" id="ARBA00022741"/>
    </source>
</evidence>
<keyword evidence="5 10" id="KW-0378">Hydrolase</keyword>
<dbReference type="GO" id="GO:0035870">
    <property type="term" value="F:dITP diphosphatase activity"/>
    <property type="evidence" value="ECO:0007669"/>
    <property type="project" value="UniProtKB-UniRule"/>
</dbReference>
<dbReference type="RefSeq" id="WP_016444887.1">
    <property type="nucleotide sequence ID" value="NZ_KE150267.1"/>
</dbReference>
<gene>
    <name evidence="12" type="ORF">HMPREF9238_01562</name>
</gene>
<reference evidence="12 13" key="1">
    <citation type="submission" date="2013-05" db="EMBL/GenBank/DDBJ databases">
        <title>The Genome Sequence of Actinomyces europaeus ACS-120-V-COL10B.</title>
        <authorList>
            <consortium name="The Broad Institute Genomics Platform"/>
            <person name="Earl A."/>
            <person name="Ward D."/>
            <person name="Feldgarden M."/>
            <person name="Gevers D."/>
            <person name="Saerens B."/>
            <person name="Vaneechoutte M."/>
            <person name="Walker B."/>
            <person name="Young S."/>
            <person name="Zeng Q."/>
            <person name="Gargeya S."/>
            <person name="Fitzgerald M."/>
            <person name="Haas B."/>
            <person name="Abouelleil A."/>
            <person name="Allen A.W."/>
            <person name="Alvarado L."/>
            <person name="Arachchi H.M."/>
            <person name="Berlin A.M."/>
            <person name="Chapman S.B."/>
            <person name="Gainer-Dewar J."/>
            <person name="Goldberg J."/>
            <person name="Griggs A."/>
            <person name="Gujja S."/>
            <person name="Hansen M."/>
            <person name="Howarth C."/>
            <person name="Imamovic A."/>
            <person name="Ireland A."/>
            <person name="Larimer J."/>
            <person name="McCowan C."/>
            <person name="Murphy C."/>
            <person name="Pearson M."/>
            <person name="Poon T.W."/>
            <person name="Priest M."/>
            <person name="Roberts A."/>
            <person name="Saif S."/>
            <person name="Shea T."/>
            <person name="Sisk P."/>
            <person name="Sykes S."/>
            <person name="Wortman J."/>
            <person name="Nusbaum C."/>
            <person name="Birren B."/>
        </authorList>
    </citation>
    <scope>NUCLEOTIDE SEQUENCE [LARGE SCALE GENOMIC DNA]</scope>
    <source>
        <strain evidence="12 13">ACS-120-V-Col10b</strain>
    </source>
</reference>
<comment type="catalytic activity">
    <reaction evidence="8 10">
        <text>dITP + H2O = dIMP + diphosphate + H(+)</text>
        <dbReference type="Rhea" id="RHEA:28342"/>
        <dbReference type="ChEBI" id="CHEBI:15377"/>
        <dbReference type="ChEBI" id="CHEBI:15378"/>
        <dbReference type="ChEBI" id="CHEBI:33019"/>
        <dbReference type="ChEBI" id="CHEBI:61194"/>
        <dbReference type="ChEBI" id="CHEBI:61382"/>
        <dbReference type="EC" id="3.6.1.66"/>
    </reaction>
</comment>
<feature type="binding site" evidence="10">
    <location>
        <begin position="10"/>
        <end position="15"/>
    </location>
    <ligand>
        <name>substrate</name>
    </ligand>
</feature>
<dbReference type="OrthoDB" id="9807456at2"/>
<dbReference type="Pfam" id="PF01725">
    <property type="entry name" value="Ham1p_like"/>
    <property type="match status" value="1"/>
</dbReference>
<dbReference type="CDD" id="cd00515">
    <property type="entry name" value="HAM1"/>
    <property type="match status" value="1"/>
</dbReference>
<proteinExistence type="inferred from homology"/>
<dbReference type="GO" id="GO:0036222">
    <property type="term" value="F:XTP diphosphatase activity"/>
    <property type="evidence" value="ECO:0007669"/>
    <property type="project" value="UniProtKB-UniRule"/>
</dbReference>
<comment type="catalytic activity">
    <reaction evidence="9 10">
        <text>XTP + H2O = XMP + diphosphate + H(+)</text>
        <dbReference type="Rhea" id="RHEA:28610"/>
        <dbReference type="ChEBI" id="CHEBI:15377"/>
        <dbReference type="ChEBI" id="CHEBI:15378"/>
        <dbReference type="ChEBI" id="CHEBI:33019"/>
        <dbReference type="ChEBI" id="CHEBI:57464"/>
        <dbReference type="ChEBI" id="CHEBI:61314"/>
        <dbReference type="EC" id="3.6.1.66"/>
    </reaction>
</comment>
<evidence type="ECO:0000256" key="11">
    <source>
        <dbReference type="RuleBase" id="RU003781"/>
    </source>
</evidence>
<evidence type="ECO:0000256" key="7">
    <source>
        <dbReference type="ARBA" id="ARBA00023080"/>
    </source>
</evidence>
<feature type="active site" description="Proton acceptor" evidence="10">
    <location>
        <position position="76"/>
    </location>
</feature>
<evidence type="ECO:0000256" key="1">
    <source>
        <dbReference type="ARBA" id="ARBA00008023"/>
    </source>
</evidence>
<dbReference type="InterPro" id="IPR002637">
    <property type="entry name" value="RdgB/HAM1"/>
</dbReference>
<dbReference type="GO" id="GO:0009117">
    <property type="term" value="P:nucleotide metabolic process"/>
    <property type="evidence" value="ECO:0007669"/>
    <property type="project" value="UniProtKB-KW"/>
</dbReference>
<dbReference type="PANTHER" id="PTHR11067:SF9">
    <property type="entry name" value="INOSINE TRIPHOSPHATE PYROPHOSPHATASE"/>
    <property type="match status" value="1"/>
</dbReference>
<dbReference type="GO" id="GO:0000166">
    <property type="term" value="F:nucleotide binding"/>
    <property type="evidence" value="ECO:0007669"/>
    <property type="project" value="UniProtKB-KW"/>
</dbReference>
<feature type="binding site" evidence="10">
    <location>
        <begin position="159"/>
        <end position="162"/>
    </location>
    <ligand>
        <name>substrate</name>
    </ligand>
</feature>
<dbReference type="Gene3D" id="3.90.950.10">
    <property type="match status" value="1"/>
</dbReference>
<dbReference type="GO" id="GO:0036220">
    <property type="term" value="F:ITP diphosphatase activity"/>
    <property type="evidence" value="ECO:0007669"/>
    <property type="project" value="UniProtKB-UniRule"/>
</dbReference>
<comment type="function">
    <text evidence="10">Pyrophosphatase that catalyzes the hydrolysis of nucleoside triphosphates to their monophosphate derivatives, with a high preference for the non-canonical purine nucleotides XTP (xanthosine triphosphate), dITP (deoxyinosine triphosphate) and ITP. Seems to function as a house-cleaning enzyme that removes non-canonical purine nucleotides from the nucleotide pool, thus preventing their incorporation into DNA/RNA and avoiding chromosomal lesions.</text>
</comment>
<comment type="similarity">
    <text evidence="1 10 11">Belongs to the HAM1 NTPase family.</text>
</comment>
<evidence type="ECO:0000256" key="9">
    <source>
        <dbReference type="ARBA" id="ARBA00052017"/>
    </source>
</evidence>
<dbReference type="EC" id="3.6.1.66" evidence="10"/>